<feature type="non-terminal residue" evidence="2">
    <location>
        <position position="1"/>
    </location>
</feature>
<evidence type="ECO:0000313" key="2">
    <source>
        <dbReference type="EMBL" id="KAF0761922.1"/>
    </source>
</evidence>
<sequence>CRFQTLNDFWTQLPDGLTTPTVAGGWTHNEITMLVDKVRRLHAELSDLLRIFSTGFGKMILEFFVFSYINILISFFYYVHIDFEQIQHNTVDHYSCYNWIYNISADEKRFKHGEP</sequence>
<evidence type="ECO:0000313" key="3">
    <source>
        <dbReference type="Proteomes" id="UP000478052"/>
    </source>
</evidence>
<keyword evidence="2" id="KW-0675">Receptor</keyword>
<protein>
    <submittedName>
        <fullName evidence="2">Gustatory receptor</fullName>
    </submittedName>
</protein>
<dbReference type="AlphaFoldDB" id="A0A6G0YVS3"/>
<gene>
    <name evidence="2" type="ORF">FWK35_00006426</name>
</gene>
<evidence type="ECO:0000256" key="1">
    <source>
        <dbReference type="SAM" id="Phobius"/>
    </source>
</evidence>
<comment type="caution">
    <text evidence="2">The sequence shown here is derived from an EMBL/GenBank/DDBJ whole genome shotgun (WGS) entry which is preliminary data.</text>
</comment>
<organism evidence="2 3">
    <name type="scientific">Aphis craccivora</name>
    <name type="common">Cowpea aphid</name>
    <dbReference type="NCBI Taxonomy" id="307492"/>
    <lineage>
        <taxon>Eukaryota</taxon>
        <taxon>Metazoa</taxon>
        <taxon>Ecdysozoa</taxon>
        <taxon>Arthropoda</taxon>
        <taxon>Hexapoda</taxon>
        <taxon>Insecta</taxon>
        <taxon>Pterygota</taxon>
        <taxon>Neoptera</taxon>
        <taxon>Paraneoptera</taxon>
        <taxon>Hemiptera</taxon>
        <taxon>Sternorrhyncha</taxon>
        <taxon>Aphidomorpha</taxon>
        <taxon>Aphidoidea</taxon>
        <taxon>Aphididae</taxon>
        <taxon>Aphidini</taxon>
        <taxon>Aphis</taxon>
        <taxon>Aphis</taxon>
    </lineage>
</organism>
<keyword evidence="3" id="KW-1185">Reference proteome</keyword>
<proteinExistence type="predicted"/>
<reference evidence="2 3" key="1">
    <citation type="submission" date="2019-08" db="EMBL/GenBank/DDBJ databases">
        <title>Whole genome of Aphis craccivora.</title>
        <authorList>
            <person name="Voronova N.V."/>
            <person name="Shulinski R.S."/>
            <person name="Bandarenka Y.V."/>
            <person name="Zhorov D.G."/>
            <person name="Warner D."/>
        </authorList>
    </citation>
    <scope>NUCLEOTIDE SEQUENCE [LARGE SCALE GENOMIC DNA]</scope>
    <source>
        <strain evidence="2">180601</strain>
        <tissue evidence="2">Whole Body</tissue>
    </source>
</reference>
<keyword evidence="1" id="KW-0812">Transmembrane</keyword>
<dbReference type="Proteomes" id="UP000478052">
    <property type="component" value="Unassembled WGS sequence"/>
</dbReference>
<feature type="non-terminal residue" evidence="2">
    <location>
        <position position="115"/>
    </location>
</feature>
<keyword evidence="1" id="KW-0472">Membrane</keyword>
<feature type="transmembrane region" description="Helical" evidence="1">
    <location>
        <begin position="59"/>
        <end position="79"/>
    </location>
</feature>
<keyword evidence="1" id="KW-1133">Transmembrane helix</keyword>
<dbReference type="EMBL" id="VUJU01002265">
    <property type="protein sequence ID" value="KAF0761922.1"/>
    <property type="molecule type" value="Genomic_DNA"/>
</dbReference>
<dbReference type="OrthoDB" id="6620423at2759"/>
<accession>A0A6G0YVS3</accession>
<name>A0A6G0YVS3_APHCR</name>